<feature type="compositionally biased region" description="Polar residues" evidence="9">
    <location>
        <begin position="24"/>
        <end position="36"/>
    </location>
</feature>
<evidence type="ECO:0000256" key="4">
    <source>
        <dbReference type="ARBA" id="ARBA00022795"/>
    </source>
</evidence>
<evidence type="ECO:0000256" key="6">
    <source>
        <dbReference type="ARBA" id="ARBA00023163"/>
    </source>
</evidence>
<dbReference type="InterPro" id="IPR007412">
    <property type="entry name" value="FlgM"/>
</dbReference>
<dbReference type="OrthoDB" id="6120348at2"/>
<dbReference type="GO" id="GO:0044781">
    <property type="term" value="P:bacterial-type flagellum organization"/>
    <property type="evidence" value="ECO:0007669"/>
    <property type="project" value="UniProtKB-KW"/>
</dbReference>
<accession>A0A364NR78</accession>
<keyword evidence="12" id="KW-1185">Reference proteome</keyword>
<evidence type="ECO:0000256" key="3">
    <source>
        <dbReference type="ARBA" id="ARBA00022491"/>
    </source>
</evidence>
<keyword evidence="11" id="KW-0969">Cilium</keyword>
<dbReference type="Proteomes" id="UP000250744">
    <property type="component" value="Unassembled WGS sequence"/>
</dbReference>
<evidence type="ECO:0000256" key="8">
    <source>
        <dbReference type="ARBA" id="ARBA00030117"/>
    </source>
</evidence>
<evidence type="ECO:0000256" key="9">
    <source>
        <dbReference type="SAM" id="MobiDB-lite"/>
    </source>
</evidence>
<name>A0A364NR78_9GAMM</name>
<evidence type="ECO:0000256" key="1">
    <source>
        <dbReference type="ARBA" id="ARBA00005322"/>
    </source>
</evidence>
<comment type="similarity">
    <text evidence="1">Belongs to the FlgM family.</text>
</comment>
<evidence type="ECO:0000313" key="12">
    <source>
        <dbReference type="Proteomes" id="UP000250744"/>
    </source>
</evidence>
<feature type="region of interest" description="Disordered" evidence="9">
    <location>
        <begin position="1"/>
        <end position="48"/>
    </location>
</feature>
<evidence type="ECO:0000313" key="11">
    <source>
        <dbReference type="EMBL" id="RAU19618.1"/>
    </source>
</evidence>
<dbReference type="EMBL" id="QKRX01000001">
    <property type="protein sequence ID" value="RAU19618.1"/>
    <property type="molecule type" value="Genomic_DNA"/>
</dbReference>
<dbReference type="SUPFAM" id="SSF101498">
    <property type="entry name" value="Anti-sigma factor FlgM"/>
    <property type="match status" value="1"/>
</dbReference>
<keyword evidence="11" id="KW-0282">Flagellum</keyword>
<keyword evidence="6" id="KW-0804">Transcription</keyword>
<evidence type="ECO:0000256" key="2">
    <source>
        <dbReference type="ARBA" id="ARBA00017823"/>
    </source>
</evidence>
<reference evidence="11 12" key="1">
    <citation type="submission" date="2018-06" db="EMBL/GenBank/DDBJ databases">
        <title>Nitrincola tibetense sp. nov., isolated from Lake XuguoCo on Tibetan Plateau.</title>
        <authorList>
            <person name="Xing P."/>
        </authorList>
    </citation>
    <scope>NUCLEOTIDE SEQUENCE [LARGE SCALE GENOMIC DNA]</scope>
    <source>
        <strain evidence="12">xg18</strain>
    </source>
</reference>
<dbReference type="AlphaFoldDB" id="A0A364NR78"/>
<keyword evidence="3" id="KW-0678">Repressor</keyword>
<comment type="caution">
    <text evidence="11">The sequence shown here is derived from an EMBL/GenBank/DDBJ whole genome shotgun (WGS) entry which is preliminary data.</text>
</comment>
<protein>
    <recommendedName>
        <fullName evidence="2">Negative regulator of flagellin synthesis</fullName>
    </recommendedName>
    <alternativeName>
        <fullName evidence="8">Anti-sigma-28 factor</fullName>
    </alternativeName>
</protein>
<dbReference type="RefSeq" id="WP_112156612.1">
    <property type="nucleotide sequence ID" value="NZ_QKRX01000001.1"/>
</dbReference>
<feature type="compositionally biased region" description="Polar residues" evidence="9">
    <location>
        <begin position="1"/>
        <end position="17"/>
    </location>
</feature>
<sequence>MAIEFNSLSSNQTSASRNKPGDANSPSTQSKSSAGGTQAPPKDTVRLSDAAQAIQSAGKAAEGAPDVNAARVAEIKAAIADGSYSINNEKLADKLLQFDKLFA</sequence>
<dbReference type="GO" id="GO:0045892">
    <property type="term" value="P:negative regulation of DNA-templated transcription"/>
    <property type="evidence" value="ECO:0007669"/>
    <property type="project" value="InterPro"/>
</dbReference>
<proteinExistence type="inferred from homology"/>
<dbReference type="InterPro" id="IPR035890">
    <property type="entry name" value="Anti-sigma-28_factor_FlgM_sf"/>
</dbReference>
<dbReference type="NCBIfam" id="TIGR03824">
    <property type="entry name" value="FlgM_jcvi"/>
    <property type="match status" value="1"/>
</dbReference>
<dbReference type="InterPro" id="IPR031316">
    <property type="entry name" value="FlgM_C"/>
</dbReference>
<gene>
    <name evidence="11" type="primary">flgM</name>
    <name evidence="11" type="ORF">DN062_00610</name>
</gene>
<comment type="function">
    <text evidence="7">Responsible for the coupling of flagellin expression to flagellar assembly by preventing expression of the flagellin genes when a component of the middle class of proteins is defective. It negatively regulates flagellar genes by inhibiting the activity of FliA by directly binding to FliA.</text>
</comment>
<evidence type="ECO:0000259" key="10">
    <source>
        <dbReference type="Pfam" id="PF04316"/>
    </source>
</evidence>
<keyword evidence="11" id="KW-0966">Cell projection</keyword>
<dbReference type="Pfam" id="PF04316">
    <property type="entry name" value="FlgM"/>
    <property type="match status" value="1"/>
</dbReference>
<organism evidence="11 12">
    <name type="scientific">Nitrincola tibetensis</name>
    <dbReference type="NCBI Taxonomy" id="2219697"/>
    <lineage>
        <taxon>Bacteria</taxon>
        <taxon>Pseudomonadati</taxon>
        <taxon>Pseudomonadota</taxon>
        <taxon>Gammaproteobacteria</taxon>
        <taxon>Oceanospirillales</taxon>
        <taxon>Oceanospirillaceae</taxon>
        <taxon>Nitrincola</taxon>
    </lineage>
</organism>
<keyword evidence="4" id="KW-1005">Bacterial flagellum biogenesis</keyword>
<keyword evidence="5" id="KW-0805">Transcription regulation</keyword>
<evidence type="ECO:0000256" key="7">
    <source>
        <dbReference type="ARBA" id="ARBA00024739"/>
    </source>
</evidence>
<evidence type="ECO:0000256" key="5">
    <source>
        <dbReference type="ARBA" id="ARBA00023015"/>
    </source>
</evidence>
<feature type="domain" description="Anti-sigma-28 factor FlgM C-terminal" evidence="10">
    <location>
        <begin position="43"/>
        <end position="97"/>
    </location>
</feature>